<sequence>MVTIEITTTSTTEYDGDFEWIITDLLNGQFRVEVAHHGVWFAEGIAPSYTRAQYTAGLFIGQHMRAEAMAAAL</sequence>
<evidence type="ECO:0000313" key="2">
    <source>
        <dbReference type="Proteomes" id="UP000203096"/>
    </source>
</evidence>
<organism evidence="1 2">
    <name type="scientific">Mycobacterium phage Julie1</name>
    <dbReference type="NCBI Taxonomy" id="1463812"/>
    <lineage>
        <taxon>Viruses</taxon>
        <taxon>Duplodnaviria</taxon>
        <taxon>Heunggongvirae</taxon>
        <taxon>Uroviricota</taxon>
        <taxon>Caudoviricetes</taxon>
        <taxon>Bclasvirinae</taxon>
        <taxon>Julieunavirus</taxon>
        <taxon>Julieunavirus julie1</taxon>
    </lineage>
</organism>
<accession>W8EES9</accession>
<dbReference type="EMBL" id="KJ433976">
    <property type="protein sequence ID" value="AHJ88585.1"/>
    <property type="molecule type" value="Genomic_DNA"/>
</dbReference>
<gene>
    <name evidence="1" type="ORF">Jolie1_085</name>
</gene>
<reference evidence="1 2" key="1">
    <citation type="journal article" date="2014" name="Genome Announc.">
        <title>Complete genome sequences of nine mycobacteriophages.</title>
        <authorList>
            <person name="Franceschelli J.J."/>
            <person name="Suarez C.A."/>
            <person name="Teran L."/>
            <person name="Raya R.R."/>
            <person name="Morbidoni H.R."/>
        </authorList>
    </citation>
    <scope>NUCLEOTIDE SEQUENCE [LARGE SCALE GENOMIC DNA]</scope>
</reference>
<name>W8EES9_9CAUD</name>
<dbReference type="KEGG" id="vg:18505949"/>
<evidence type="ECO:0000313" key="1">
    <source>
        <dbReference type="EMBL" id="AHJ88585.1"/>
    </source>
</evidence>
<dbReference type="RefSeq" id="YP_009009285.1">
    <property type="nucleotide sequence ID" value="NC_023600.1"/>
</dbReference>
<dbReference type="Proteomes" id="UP000203096">
    <property type="component" value="Segment"/>
</dbReference>
<keyword evidence="2" id="KW-1185">Reference proteome</keyword>
<dbReference type="GeneID" id="18505949"/>
<proteinExistence type="predicted"/>
<protein>
    <submittedName>
        <fullName evidence="1">Uncharacterized protein</fullName>
    </submittedName>
</protein>